<dbReference type="AlphaFoldDB" id="A0A222DY83"/>
<dbReference type="RefSeq" id="WP_094033230.1">
    <property type="nucleotide sequence ID" value="NZ_CP022540.1"/>
</dbReference>
<evidence type="ECO:0000256" key="1">
    <source>
        <dbReference type="SAM" id="SignalP"/>
    </source>
</evidence>
<evidence type="ECO:0000313" key="3">
    <source>
        <dbReference type="EMBL" id="ASP18900.1"/>
    </source>
</evidence>
<feature type="signal peptide" evidence="1">
    <location>
        <begin position="1"/>
        <end position="20"/>
    </location>
</feature>
<dbReference type="OrthoDB" id="531568at2"/>
<dbReference type="Pfam" id="PF14347">
    <property type="entry name" value="DUF4399"/>
    <property type="match status" value="1"/>
</dbReference>
<sequence length="147" mass="15654">MFRTFACVSALVIAPLAVWADATPAPDDASVYFINIADGDTVTSPVTIQFGLSGMGVAPAGTEKEFTGHHHILINRAPYGEGDEDAEFADYGIPGDDNHRHFGGGQTEVKLELDPGTHTLQLVLGDLNHIPHNPAIVSEYITVTVSE</sequence>
<dbReference type="EMBL" id="CP022540">
    <property type="protein sequence ID" value="ASP18900.1"/>
    <property type="molecule type" value="Genomic_DNA"/>
</dbReference>
<evidence type="ECO:0000313" key="4">
    <source>
        <dbReference type="Proteomes" id="UP000203589"/>
    </source>
</evidence>
<accession>A0A222DY83</accession>
<feature type="domain" description="DUF4399" evidence="2">
    <location>
        <begin position="48"/>
        <end position="145"/>
    </location>
</feature>
<reference evidence="3 4" key="1">
    <citation type="submission" date="2017-07" db="EMBL/GenBank/DDBJ databases">
        <title>Genome Sequence of Antarctobacter heliothermus Strain SMS3 Isolated from a culture of the Diatom Skeletonema marinoi.</title>
        <authorList>
            <person name="Topel M."/>
            <person name="Pinder M.I.M."/>
            <person name="Johansson O.N."/>
            <person name="Kourtchenko O."/>
            <person name="Godhe A."/>
            <person name="Clarke A.K."/>
        </authorList>
    </citation>
    <scope>NUCLEOTIDE SEQUENCE [LARGE SCALE GENOMIC DNA]</scope>
    <source>
        <strain evidence="3 4">SMS3</strain>
    </source>
</reference>
<dbReference type="Proteomes" id="UP000203589">
    <property type="component" value="Chromosome"/>
</dbReference>
<evidence type="ECO:0000259" key="2">
    <source>
        <dbReference type="Pfam" id="PF14347"/>
    </source>
</evidence>
<dbReference type="InterPro" id="IPR025512">
    <property type="entry name" value="DUF4399"/>
</dbReference>
<keyword evidence="1" id="KW-0732">Signal</keyword>
<organism evidence="3 4">
    <name type="scientific">Antarctobacter heliothermus</name>
    <dbReference type="NCBI Taxonomy" id="74033"/>
    <lineage>
        <taxon>Bacteria</taxon>
        <taxon>Pseudomonadati</taxon>
        <taxon>Pseudomonadota</taxon>
        <taxon>Alphaproteobacteria</taxon>
        <taxon>Rhodobacterales</taxon>
        <taxon>Roseobacteraceae</taxon>
        <taxon>Antarctobacter</taxon>
    </lineage>
</organism>
<protein>
    <submittedName>
        <fullName evidence="3">Rod shape-determining protein RodA</fullName>
    </submittedName>
</protein>
<feature type="chain" id="PRO_5012284824" evidence="1">
    <location>
        <begin position="21"/>
        <end position="147"/>
    </location>
</feature>
<keyword evidence="4" id="KW-1185">Reference proteome</keyword>
<dbReference type="KEGG" id="aht:ANTHELSMS3_00174"/>
<name>A0A222DY83_9RHOB</name>
<gene>
    <name evidence="3" type="ORF">ANTHELSMS3_00174</name>
</gene>
<proteinExistence type="predicted"/>